<evidence type="ECO:0000313" key="4">
    <source>
        <dbReference type="Proteomes" id="UP000091820"/>
    </source>
</evidence>
<dbReference type="AlphaFoldDB" id="A0A1A9X0C4"/>
<evidence type="ECO:0000313" key="3">
    <source>
        <dbReference type="EnsemblMetazoa" id="GBRI039550-PA"/>
    </source>
</evidence>
<reference evidence="3" key="2">
    <citation type="submission" date="2020-05" db="UniProtKB">
        <authorList>
            <consortium name="EnsemblMetazoa"/>
        </authorList>
    </citation>
    <scope>IDENTIFICATION</scope>
    <source>
        <strain evidence="3">IAEA</strain>
    </source>
</reference>
<dbReference type="EnsemblMetazoa" id="GBRI039550-RA">
    <property type="protein sequence ID" value="GBRI039550-PA"/>
    <property type="gene ID" value="GBRI039550"/>
</dbReference>
<keyword evidence="2" id="KW-0472">Membrane</keyword>
<protein>
    <submittedName>
        <fullName evidence="3">Uncharacterized protein</fullName>
    </submittedName>
</protein>
<proteinExistence type="predicted"/>
<feature type="region of interest" description="Disordered" evidence="1">
    <location>
        <begin position="461"/>
        <end position="521"/>
    </location>
</feature>
<keyword evidence="4" id="KW-1185">Reference proteome</keyword>
<dbReference type="VEuPathDB" id="VectorBase:GBRI039550"/>
<name>A0A1A9X0C4_9MUSC</name>
<evidence type="ECO:0000256" key="1">
    <source>
        <dbReference type="SAM" id="MobiDB-lite"/>
    </source>
</evidence>
<sequence>MSVYSLYLPIKHRTQAEIFGIRYCLNFLILLCMIVTVLGIKIWWFRHRSSFEQEAKEKESTVERGMDVTSPLIAPRKKNKRIFSNDKRYSLQISQSAAEIQGIFRLRQIEDSDTQNNPTKSLPVHARKLSESAPSLFLPKEKENKRTIDSANNALQMTRLQRAANLHTDNECEKAETLREGIPKNFKENQLNEDFDILKGATHRQRISNPLLKFAESRKSSEVNATSIDHLKEKSLSNVTQSRQFYAKSMQQIIAKSFRKFSLINLNKTKTNYQIKTLNEKEKKNGKEPKGDITENSIVSSNLFSNTMDGINDDYLNHSTSFRENCSESEEYAICSSVLHENHLKFTNYQKVAEICQNKKLNSNYLTARHVVSENHSNCSDENDFVMDFGNIAIKTRRPIDYEPYEIENFAISRNRDQPNDYSKPSTDNIRNLKKNTLLEIVDSEDFLNFELEKKSLSDLTLKKSQSNGCSEKKSSKKSKKSKTQHVAFQNLEEFDINRKNRNSALSKRRPTGLSEEENLQNLRDKSLTNFSFDLTQNSLDSKNLSHEGHSQNSALQYPSIHHYQANKHNSILESTSLNPFGGINYAKFNSNSPMLNKDNSNYDDHYQWEKLEENIHEDFVKNIEEEFSKIRRSYEHNRNNFPYSEAASQIQEPVGFGKIIDEDLDSFKKLHQQSIEKNVEEKKKKTKDIRSSILKECNINNATNDKNKLRKSKVTFDMDDDEHDIEYDSKESTKSVLQQTRLSLIKLNYNEEPDDSWSAIEKYRNLTEEFRYDDVKGNNKYITKPKIISVDILSKSDYRNPLAQLKHEHAYKDKLQVKDMKLGFTKSIMTPHNALKRHQEAINLQSRYYVNASSEA</sequence>
<feature type="transmembrane region" description="Helical" evidence="2">
    <location>
        <begin position="21"/>
        <end position="44"/>
    </location>
</feature>
<accession>A0A1A9X0C4</accession>
<evidence type="ECO:0000256" key="2">
    <source>
        <dbReference type="SAM" id="Phobius"/>
    </source>
</evidence>
<keyword evidence="2" id="KW-1133">Transmembrane helix</keyword>
<organism evidence="3 4">
    <name type="scientific">Glossina brevipalpis</name>
    <dbReference type="NCBI Taxonomy" id="37001"/>
    <lineage>
        <taxon>Eukaryota</taxon>
        <taxon>Metazoa</taxon>
        <taxon>Ecdysozoa</taxon>
        <taxon>Arthropoda</taxon>
        <taxon>Hexapoda</taxon>
        <taxon>Insecta</taxon>
        <taxon>Pterygota</taxon>
        <taxon>Neoptera</taxon>
        <taxon>Endopterygota</taxon>
        <taxon>Diptera</taxon>
        <taxon>Brachycera</taxon>
        <taxon>Muscomorpha</taxon>
        <taxon>Hippoboscoidea</taxon>
        <taxon>Glossinidae</taxon>
        <taxon>Glossina</taxon>
    </lineage>
</organism>
<feature type="compositionally biased region" description="Basic residues" evidence="1">
    <location>
        <begin position="475"/>
        <end position="484"/>
    </location>
</feature>
<dbReference type="Proteomes" id="UP000091820">
    <property type="component" value="Unassembled WGS sequence"/>
</dbReference>
<reference evidence="4" key="1">
    <citation type="submission" date="2014-03" db="EMBL/GenBank/DDBJ databases">
        <authorList>
            <person name="Aksoy S."/>
            <person name="Warren W."/>
            <person name="Wilson R.K."/>
        </authorList>
    </citation>
    <scope>NUCLEOTIDE SEQUENCE [LARGE SCALE GENOMIC DNA]</scope>
    <source>
        <strain evidence="4">IAEA</strain>
    </source>
</reference>
<keyword evidence="2" id="KW-0812">Transmembrane</keyword>